<reference evidence="1" key="1">
    <citation type="journal article" date="2020" name="Nature">
        <title>Giant virus diversity and host interactions through global metagenomics.</title>
        <authorList>
            <person name="Schulz F."/>
            <person name="Roux S."/>
            <person name="Paez-Espino D."/>
            <person name="Jungbluth S."/>
            <person name="Walsh D.A."/>
            <person name="Denef V.J."/>
            <person name="McMahon K.D."/>
            <person name="Konstantinidis K.T."/>
            <person name="Eloe-Fadrosh E.A."/>
            <person name="Kyrpides N.C."/>
            <person name="Woyke T."/>
        </authorList>
    </citation>
    <scope>NUCLEOTIDE SEQUENCE</scope>
    <source>
        <strain evidence="1">GVMAG-M-3300023174-92</strain>
    </source>
</reference>
<dbReference type="GO" id="GO:0050797">
    <property type="term" value="F:thymidylate synthase (FAD) activity"/>
    <property type="evidence" value="ECO:0007669"/>
    <property type="project" value="InterPro"/>
</dbReference>
<dbReference type="AlphaFoldDB" id="A0A6C0DYI0"/>
<name>A0A6C0DYI0_9ZZZZ</name>
<dbReference type="GO" id="GO:0050660">
    <property type="term" value="F:flavin adenine dinucleotide binding"/>
    <property type="evidence" value="ECO:0007669"/>
    <property type="project" value="InterPro"/>
</dbReference>
<evidence type="ECO:0000313" key="1">
    <source>
        <dbReference type="EMBL" id="QHT21363.1"/>
    </source>
</evidence>
<protein>
    <submittedName>
        <fullName evidence="1">Uncharacterized protein</fullName>
    </submittedName>
</protein>
<organism evidence="1">
    <name type="scientific">viral metagenome</name>
    <dbReference type="NCBI Taxonomy" id="1070528"/>
    <lineage>
        <taxon>unclassified sequences</taxon>
        <taxon>metagenomes</taxon>
        <taxon>organismal metagenomes</taxon>
    </lineage>
</organism>
<dbReference type="GO" id="GO:0006231">
    <property type="term" value="P:dTMP biosynthetic process"/>
    <property type="evidence" value="ECO:0007669"/>
    <property type="project" value="InterPro"/>
</dbReference>
<dbReference type="InterPro" id="IPR036098">
    <property type="entry name" value="Thymidylate_synthase_ThyX_sf"/>
</dbReference>
<accession>A0A6C0DYI0</accession>
<sequence length="61" mass="7256">MRKGVKTQPLSVLPEEIIESRLYMNETLRSWIHYIQLRTTKRTPADCFRMCGCDRNDFSYG</sequence>
<dbReference type="EMBL" id="MN739690">
    <property type="protein sequence ID" value="QHT21363.1"/>
    <property type="molecule type" value="Genomic_DNA"/>
</dbReference>
<dbReference type="Gene3D" id="3.30.1360.170">
    <property type="match status" value="1"/>
</dbReference>
<proteinExistence type="predicted"/>